<comment type="subcellular location">
    <subcellularLocation>
        <location evidence="1">Secreted</location>
        <location evidence="1">Extracellular space</location>
        <location evidence="1">Extracellular matrix</location>
        <location evidence="1">Basement membrane</location>
    </subcellularLocation>
</comment>
<dbReference type="Pfam" id="PF00052">
    <property type="entry name" value="Laminin_B"/>
    <property type="match status" value="1"/>
</dbReference>
<dbReference type="InterPro" id="IPR000034">
    <property type="entry name" value="Laminin_IV"/>
</dbReference>
<dbReference type="Proteomes" id="UP000693946">
    <property type="component" value="Linkage Group LG1"/>
</dbReference>
<dbReference type="SMART" id="SM00281">
    <property type="entry name" value="LamB"/>
    <property type="match status" value="1"/>
</dbReference>
<feature type="domain" description="Laminin EGF-like" evidence="13">
    <location>
        <begin position="457"/>
        <end position="508"/>
    </location>
</feature>
<feature type="coiled-coil region" evidence="11">
    <location>
        <begin position="578"/>
        <end position="612"/>
    </location>
</feature>
<protein>
    <recommendedName>
        <fullName evidence="17">Laminin subunit gamma-2-like</fullName>
    </recommendedName>
</protein>
<accession>A0AAV6TAZ9</accession>
<evidence type="ECO:0000313" key="16">
    <source>
        <dbReference type="Proteomes" id="UP000693946"/>
    </source>
</evidence>
<evidence type="ECO:0000256" key="7">
    <source>
        <dbReference type="ARBA" id="ARBA00023157"/>
    </source>
</evidence>
<dbReference type="GO" id="GO:0009888">
    <property type="term" value="P:tissue development"/>
    <property type="evidence" value="ECO:0007669"/>
    <property type="project" value="TreeGrafter"/>
</dbReference>
<dbReference type="PANTHER" id="PTHR10574:SF270">
    <property type="entry name" value="LAMININ SUBUNIT GAMMA-1"/>
    <property type="match status" value="1"/>
</dbReference>
<evidence type="ECO:0008006" key="17">
    <source>
        <dbReference type="Google" id="ProtNLM"/>
    </source>
</evidence>
<dbReference type="SMART" id="SM00180">
    <property type="entry name" value="EGF_Lam"/>
    <property type="match status" value="6"/>
</dbReference>
<feature type="chain" id="PRO_5043372437" description="Laminin subunit gamma-2-like" evidence="12">
    <location>
        <begin position="22"/>
        <end position="1117"/>
    </location>
</feature>
<proteinExistence type="predicted"/>
<dbReference type="GO" id="GO:0005604">
    <property type="term" value="C:basement membrane"/>
    <property type="evidence" value="ECO:0007669"/>
    <property type="project" value="UniProtKB-SubCell"/>
</dbReference>
<evidence type="ECO:0000313" key="15">
    <source>
        <dbReference type="EMBL" id="KAG7526661.1"/>
    </source>
</evidence>
<keyword evidence="4 12" id="KW-0732">Signal</keyword>
<evidence type="ECO:0000256" key="6">
    <source>
        <dbReference type="ARBA" id="ARBA00022869"/>
    </source>
</evidence>
<dbReference type="PROSITE" id="PS50027">
    <property type="entry name" value="EGF_LAM_2"/>
    <property type="match status" value="2"/>
</dbReference>
<evidence type="ECO:0000256" key="3">
    <source>
        <dbReference type="ARBA" id="ARBA00022530"/>
    </source>
</evidence>
<dbReference type="PROSITE" id="PS01248">
    <property type="entry name" value="EGF_LAM_1"/>
    <property type="match status" value="2"/>
</dbReference>
<keyword evidence="3" id="KW-0272">Extracellular matrix</keyword>
<keyword evidence="2" id="KW-0964">Secreted</keyword>
<evidence type="ECO:0000256" key="11">
    <source>
        <dbReference type="SAM" id="Coils"/>
    </source>
</evidence>
<dbReference type="EMBL" id="JAGKHQ010000001">
    <property type="protein sequence ID" value="KAG7526661.1"/>
    <property type="molecule type" value="Genomic_DNA"/>
</dbReference>
<comment type="caution">
    <text evidence="10">Lacks conserved residue(s) required for the propagation of feature annotation.</text>
</comment>
<evidence type="ECO:0000256" key="4">
    <source>
        <dbReference type="ARBA" id="ARBA00022729"/>
    </source>
</evidence>
<dbReference type="AlphaFoldDB" id="A0AAV6TAZ9"/>
<feature type="domain" description="Laminin IV type A" evidence="14">
    <location>
        <begin position="165"/>
        <end position="335"/>
    </location>
</feature>
<evidence type="ECO:0000256" key="10">
    <source>
        <dbReference type="PROSITE-ProRule" id="PRU00460"/>
    </source>
</evidence>
<name>A0AAV6TAZ9_SOLSE</name>
<evidence type="ECO:0000256" key="1">
    <source>
        <dbReference type="ARBA" id="ARBA00004302"/>
    </source>
</evidence>
<feature type="domain" description="Laminin EGF-like" evidence="13">
    <location>
        <begin position="80"/>
        <end position="124"/>
    </location>
</feature>
<dbReference type="FunFam" id="2.10.25.10:FF:000188">
    <property type="entry name" value="Laminin subunit gamma 2"/>
    <property type="match status" value="1"/>
</dbReference>
<evidence type="ECO:0000259" key="14">
    <source>
        <dbReference type="PROSITE" id="PS51115"/>
    </source>
</evidence>
<dbReference type="Pfam" id="PF00053">
    <property type="entry name" value="EGF_laminin"/>
    <property type="match status" value="5"/>
</dbReference>
<organism evidence="15 16">
    <name type="scientific">Solea senegalensis</name>
    <name type="common">Senegalese sole</name>
    <dbReference type="NCBI Taxonomy" id="28829"/>
    <lineage>
        <taxon>Eukaryota</taxon>
        <taxon>Metazoa</taxon>
        <taxon>Chordata</taxon>
        <taxon>Craniata</taxon>
        <taxon>Vertebrata</taxon>
        <taxon>Euteleostomi</taxon>
        <taxon>Actinopterygii</taxon>
        <taxon>Neopterygii</taxon>
        <taxon>Teleostei</taxon>
        <taxon>Neoteleostei</taxon>
        <taxon>Acanthomorphata</taxon>
        <taxon>Carangaria</taxon>
        <taxon>Pleuronectiformes</taxon>
        <taxon>Pleuronectoidei</taxon>
        <taxon>Soleidae</taxon>
        <taxon>Solea</taxon>
    </lineage>
</organism>
<feature type="signal peptide" evidence="12">
    <location>
        <begin position="1"/>
        <end position="21"/>
    </location>
</feature>
<feature type="disulfide bond" evidence="10">
    <location>
        <begin position="481"/>
        <end position="490"/>
    </location>
</feature>
<keyword evidence="11" id="KW-0175">Coiled coil</keyword>
<keyword evidence="9 10" id="KW-0424">Laminin EGF-like domain</keyword>
<keyword evidence="16" id="KW-1185">Reference proteome</keyword>
<keyword evidence="5" id="KW-0677">Repeat</keyword>
<keyword evidence="7 10" id="KW-1015">Disulfide bond</keyword>
<evidence type="ECO:0000256" key="2">
    <source>
        <dbReference type="ARBA" id="ARBA00022525"/>
    </source>
</evidence>
<feature type="coiled-coil region" evidence="11">
    <location>
        <begin position="637"/>
        <end position="668"/>
    </location>
</feature>
<evidence type="ECO:0000256" key="5">
    <source>
        <dbReference type="ARBA" id="ARBA00022737"/>
    </source>
</evidence>
<keyword evidence="8" id="KW-0325">Glycoprotein</keyword>
<feature type="disulfide bond" evidence="10">
    <location>
        <begin position="100"/>
        <end position="109"/>
    </location>
</feature>
<evidence type="ECO:0000256" key="9">
    <source>
        <dbReference type="ARBA" id="ARBA00023292"/>
    </source>
</evidence>
<dbReference type="PANTHER" id="PTHR10574">
    <property type="entry name" value="NETRIN/LAMININ-RELATED"/>
    <property type="match status" value="1"/>
</dbReference>
<sequence length="1117" mass="121802">MRCSWWISVCGLLAAVCSLHATHTHYSTLLCECNGKSGYCLRDDMGLHCVDCQGNTEGRHCERCKAGFYLQGAGLSCMPCRCNATGSVSSTCDSRGRCSCKQGVSGQKCNRCPDRAIGPNGCTQRRQTREDSGSETPPCFCYGHSSRCSAHNSFSVYIINSSFTDGPDGWTVSSVHGITPSNIHFRWSPSHGDVEVISKNSLPVYLYAPVRYLGNQLLSYGQNFSFSLRLDRGVRHPSTNDVILEGGGLRVSASLGDLRSIVPCGQKIKYSFRLDGSDSRWRPQLSSLQFQTLLQNLTDIKIRATFGENGRGYLDDVRLVSAQRRDGVPAPWVRTCSCPSGYAGEFCERCADGFRRSRPAEGAFGPCEPCSCTGGSCDPMTGDCYSADQTPEDLSCTVGFYRNAWKTCVKCPCPHGLSCSLPAGSLQPLCDRCPAGTTGPLCDVCQDGFYGDPCRPCQCNGHIDVSVAGSCDRRSGECLKCVNNTRGQNCETCVRGFYHSRLSDPCKPCDCDLSGSESRQCDDVGHCQCRPGHEGLKCQRVSCPSCFNPIKTQMDVYMLRLKELDTRLSDMDGGLTANSGLKEALQAAEQLVDDLQDNSEELLEMEKSLQSRLSSISRSQLTTGQDVHNVQDTVEDIKQLQRTYKTEVDEVQTLVTEMRRNLDKAKADLRSAEFPLGDASLPSTLWSSLVKTAKGLADTHQTKAEGVEDTANAALSDSEKSLALVRTLQNQENRVKEQLGDLKTMFDQTLARVKGLEDQAVHVSAEAKDESKMADDMYKNITNMERNIPMSLKGQMDAMMSRLDDLKDEVDENISGFEMMQDGLQRDRSATEKLLAKGKLSQQDANKLLDRVYVAEADTAAALRHISSNTKELDDALNALKGFDQQIDGGKALADAAIRRLPSISATVQQAISNNNATGSSLKDVLTDYSHTLGLMDGLQDLVTSLEGTFAALPSRTGLVNEAVKMNADAKGLKTRAIDVAGDLDFELDNAKKLEADAQQTASEAVAAFNNAKGTRDAVGQTLRDITAMLANMNQPGAVDEDRLKQLEAELAGAQRDIEGGLKPRLVNMEQQEDAMRHRLTTINLDIDTVLRDIANLEDILKAVPEGCLNSSPIEEP</sequence>
<dbReference type="FunFam" id="2.10.25.10:FF:000130">
    <property type="entry name" value="Laminin subunit beta 1"/>
    <property type="match status" value="1"/>
</dbReference>
<keyword evidence="6" id="KW-0084">Basement membrane</keyword>
<dbReference type="GO" id="GO:0009887">
    <property type="term" value="P:animal organ morphogenesis"/>
    <property type="evidence" value="ECO:0007669"/>
    <property type="project" value="TreeGrafter"/>
</dbReference>
<gene>
    <name evidence="15" type="ORF">JOB18_043597</name>
</gene>
<dbReference type="CDD" id="cd00055">
    <property type="entry name" value="EGF_Lam"/>
    <property type="match status" value="5"/>
</dbReference>
<comment type="caution">
    <text evidence="15">The sequence shown here is derived from an EMBL/GenBank/DDBJ whole genome shotgun (WGS) entry which is preliminary data.</text>
</comment>
<dbReference type="InterPro" id="IPR056863">
    <property type="entry name" value="LMN_ATRN_NET-like_EGF"/>
</dbReference>
<feature type="disulfide bond" evidence="10">
    <location>
        <begin position="80"/>
        <end position="92"/>
    </location>
</feature>
<dbReference type="Pfam" id="PF24973">
    <property type="entry name" value="EGF_LMN_ATRN"/>
    <property type="match status" value="1"/>
</dbReference>
<evidence type="ECO:0000256" key="8">
    <source>
        <dbReference type="ARBA" id="ARBA00023180"/>
    </source>
</evidence>
<evidence type="ECO:0000256" key="12">
    <source>
        <dbReference type="SAM" id="SignalP"/>
    </source>
</evidence>
<dbReference type="InterPro" id="IPR002049">
    <property type="entry name" value="LE_dom"/>
</dbReference>
<dbReference type="InterPro" id="IPR050440">
    <property type="entry name" value="Laminin/Netrin_ECM"/>
</dbReference>
<dbReference type="PROSITE" id="PS51115">
    <property type="entry name" value="LAMININ_IVA"/>
    <property type="match status" value="1"/>
</dbReference>
<reference evidence="15 16" key="1">
    <citation type="journal article" date="2021" name="Sci. Rep.">
        <title>Chromosome anchoring in Senegalese sole (Solea senegalensis) reveals sex-associated markers and genome rearrangements in flatfish.</title>
        <authorList>
            <person name="Guerrero-Cozar I."/>
            <person name="Gomez-Garrido J."/>
            <person name="Berbel C."/>
            <person name="Martinez-Blanch J.F."/>
            <person name="Alioto T."/>
            <person name="Claros M.G."/>
            <person name="Gagnaire P.A."/>
            <person name="Manchado M."/>
        </authorList>
    </citation>
    <scope>NUCLEOTIDE SEQUENCE [LARGE SCALE GENOMIC DNA]</scope>
    <source>
        <strain evidence="15">Sse05_10M</strain>
    </source>
</reference>
<evidence type="ECO:0000259" key="13">
    <source>
        <dbReference type="PROSITE" id="PS50027"/>
    </source>
</evidence>